<dbReference type="Proteomes" id="UP000078200">
    <property type="component" value="Unassembled WGS sequence"/>
</dbReference>
<organism evidence="1 2">
    <name type="scientific">Glossina austeni</name>
    <name type="common">Savannah tsetse fly</name>
    <dbReference type="NCBI Taxonomy" id="7395"/>
    <lineage>
        <taxon>Eukaryota</taxon>
        <taxon>Metazoa</taxon>
        <taxon>Ecdysozoa</taxon>
        <taxon>Arthropoda</taxon>
        <taxon>Hexapoda</taxon>
        <taxon>Insecta</taxon>
        <taxon>Pterygota</taxon>
        <taxon>Neoptera</taxon>
        <taxon>Endopterygota</taxon>
        <taxon>Diptera</taxon>
        <taxon>Brachycera</taxon>
        <taxon>Muscomorpha</taxon>
        <taxon>Hippoboscoidea</taxon>
        <taxon>Glossinidae</taxon>
        <taxon>Glossina</taxon>
    </lineage>
</organism>
<dbReference type="AlphaFoldDB" id="A0A1A9UED8"/>
<dbReference type="VEuPathDB" id="VectorBase:GAUT002031"/>
<evidence type="ECO:0000313" key="1">
    <source>
        <dbReference type="EnsemblMetazoa" id="GAUT002031-PA"/>
    </source>
</evidence>
<dbReference type="EnsemblMetazoa" id="GAUT002031-RA">
    <property type="protein sequence ID" value="GAUT002031-PA"/>
    <property type="gene ID" value="GAUT002031"/>
</dbReference>
<proteinExistence type="predicted"/>
<keyword evidence="2" id="KW-1185">Reference proteome</keyword>
<reference evidence="1" key="1">
    <citation type="submission" date="2020-05" db="UniProtKB">
        <authorList>
            <consortium name="EnsemblMetazoa"/>
        </authorList>
    </citation>
    <scope>IDENTIFICATION</scope>
    <source>
        <strain evidence="1">TTRI</strain>
    </source>
</reference>
<protein>
    <submittedName>
        <fullName evidence="1">Uncharacterized protein</fullName>
    </submittedName>
</protein>
<evidence type="ECO:0000313" key="2">
    <source>
        <dbReference type="Proteomes" id="UP000078200"/>
    </source>
</evidence>
<accession>A0A1A9UED8</accession>
<sequence length="102" mass="12086">MEARIGKKAKVAARIYIYIYKLDSESNLLRTADFEITSTCMEQSFVLECRKIVGSNVAHEVESAREANCLLSRFRYVAKRIYDQNQRHRCYQYRKLISISYY</sequence>
<name>A0A1A9UED8_GLOAU</name>